<dbReference type="InterPro" id="IPR028889">
    <property type="entry name" value="USP"/>
</dbReference>
<dbReference type="Proteomes" id="UP000659654">
    <property type="component" value="Unassembled WGS sequence"/>
</dbReference>
<dbReference type="Proteomes" id="UP000095284">
    <property type="component" value="Unplaced"/>
</dbReference>
<dbReference type="SMR" id="A0A1I7RT66"/>
<feature type="compositionally biased region" description="Low complexity" evidence="3">
    <location>
        <begin position="352"/>
        <end position="362"/>
    </location>
</feature>
<dbReference type="EC" id="3.4.19.12" evidence="2"/>
<feature type="compositionally biased region" description="Basic and acidic residues" evidence="3">
    <location>
        <begin position="399"/>
        <end position="409"/>
    </location>
</feature>
<dbReference type="GO" id="GO:0016579">
    <property type="term" value="P:protein deubiquitination"/>
    <property type="evidence" value="ECO:0007669"/>
    <property type="project" value="InterPro"/>
</dbReference>
<dbReference type="AlphaFoldDB" id="A0A1I7RT66"/>
<proteinExistence type="predicted"/>
<feature type="compositionally biased region" description="Basic and acidic residues" evidence="3">
    <location>
        <begin position="422"/>
        <end position="457"/>
    </location>
</feature>
<reference evidence="8" key="1">
    <citation type="submission" date="2016-11" db="UniProtKB">
        <authorList>
            <consortium name="WormBaseParasite"/>
        </authorList>
    </citation>
    <scope>IDENTIFICATION</scope>
</reference>
<dbReference type="Pfam" id="PF00443">
    <property type="entry name" value="UCH"/>
    <property type="match status" value="1"/>
</dbReference>
<accession>A0A1I7RT66</accession>
<name>A0A1I7RT66_BURXY</name>
<dbReference type="SUPFAM" id="SSF54001">
    <property type="entry name" value="Cysteine proteinases"/>
    <property type="match status" value="1"/>
</dbReference>
<dbReference type="InterPro" id="IPR038765">
    <property type="entry name" value="Papain-like_cys_pep_sf"/>
</dbReference>
<dbReference type="WBParaSite" id="BXY_0392000.1">
    <property type="protein sequence ID" value="BXY_0392000.1"/>
    <property type="gene ID" value="BXY_0392000"/>
</dbReference>
<feature type="region of interest" description="Disordered" evidence="3">
    <location>
        <begin position="378"/>
        <end position="463"/>
    </location>
</feature>
<evidence type="ECO:0000313" key="5">
    <source>
        <dbReference type="EMBL" id="CAD5231427.1"/>
    </source>
</evidence>
<feature type="region of interest" description="Disordered" evidence="3">
    <location>
        <begin position="321"/>
        <end position="362"/>
    </location>
</feature>
<dbReference type="PANTHER" id="PTHR21646:SF91">
    <property type="entry name" value="USP DOMAIN-CONTAINING PROTEIN"/>
    <property type="match status" value="1"/>
</dbReference>
<evidence type="ECO:0000256" key="3">
    <source>
        <dbReference type="SAM" id="MobiDB-lite"/>
    </source>
</evidence>
<comment type="catalytic activity">
    <reaction evidence="1">
        <text>Thiol-dependent hydrolysis of ester, thioester, amide, peptide and isopeptide bonds formed by the C-terminal Gly of ubiquitin (a 76-residue protein attached to proteins as an intracellular targeting signal).</text>
        <dbReference type="EC" id="3.4.19.12"/>
    </reaction>
</comment>
<dbReference type="Proteomes" id="UP000582659">
    <property type="component" value="Unassembled WGS sequence"/>
</dbReference>
<dbReference type="PANTHER" id="PTHR21646">
    <property type="entry name" value="UBIQUITIN CARBOXYL-TERMINAL HYDROLASE"/>
    <property type="match status" value="1"/>
</dbReference>
<dbReference type="EMBL" id="CAJFCV020000005">
    <property type="protein sequence ID" value="CAG9122576.1"/>
    <property type="molecule type" value="Genomic_DNA"/>
</dbReference>
<sequence>MSSNAQDYLYSLRKGKIPDPRLACLVTNFRGIDLLPQLYAYGNSFCRVPHPEERYIALYNLGFICNQLRDRCDVIQYPAVYHAIGRLLTQVSSYVRQYERFLIEEYLPKHPDINIRILYNQRSFFITPFELFRCIVNNQRPVILLDCRRSRSPQIVHYNLIQTCHAEPGLLREYGKTPEDVLRLFGLCPGNIFDGTHQAHRHVIVNDELIRRDFSLENPNSDCRWLLEMLSGPPFHLNLLILEGGVREMEQWFPMNVKYLEEEDNEIGRRLRILEASRSQDQGEAWDGCAQTSHEFSQLRINEKRPAKFPFEILMEKRARTSMREKPKNKLDKEMGKDKENEEGHSHMRCRTTSISSEEEISIPTSTLVRPIAECLGLSSKPPEKKASDGFSEINNVEKIPRNDEENTKKVTVAENENESEDGPKNDDVNEKEVTEVVKDEITHPEDPFSEKERGDNSVDNNNNTNCFRAEEETKVMKPEGPSFIEQISSDNISLLDVYRLILEEFKSLSVIGPEEPGFTGFFNIGNTCFMNATLHALLSCSHLAYFFSDTSFIHCVNSDNPNGTKGRLSACFKALEDVYWGGEFKTISIWPFYIIFRQYCPQLCNRRQHDAAEFLTFLLDLLHEDLLKESEKKEVEQNYDTKEIWENWNHYKENNARRRESPINSIFKFVTSIYFQCEECGNVKLTFEEDNQIRLDLPSKSLCRLSDCLKKYFESSESDSSIKRECSCCGKPQRCQRLEKLWILPPVLIIILKRFEVKNYESLKKNTATVEFDMDHLDMANYIHEQADYETSMYQLQAITEHNGTLTSGHYVTYVRYTREQWIKYDDEKCFRVKEWIPRRCNAYVLYYVSQPEEKRMDNNGSVS</sequence>
<gene>
    <name evidence="5" type="ORF">BXYJ_LOCUS11523</name>
</gene>
<protein>
    <recommendedName>
        <fullName evidence="2">ubiquitinyl hydrolase 1</fullName>
        <ecNumber evidence="2">3.4.19.12</ecNumber>
    </recommendedName>
</protein>
<dbReference type="PROSITE" id="PS50235">
    <property type="entry name" value="USP_3"/>
    <property type="match status" value="1"/>
</dbReference>
<evidence type="ECO:0000256" key="1">
    <source>
        <dbReference type="ARBA" id="ARBA00000707"/>
    </source>
</evidence>
<organism evidence="6 8">
    <name type="scientific">Bursaphelenchus xylophilus</name>
    <name type="common">Pinewood nematode worm</name>
    <name type="synonym">Aphelenchoides xylophilus</name>
    <dbReference type="NCBI Taxonomy" id="6326"/>
    <lineage>
        <taxon>Eukaryota</taxon>
        <taxon>Metazoa</taxon>
        <taxon>Ecdysozoa</taxon>
        <taxon>Nematoda</taxon>
        <taxon>Chromadorea</taxon>
        <taxon>Rhabditida</taxon>
        <taxon>Tylenchina</taxon>
        <taxon>Tylenchomorpha</taxon>
        <taxon>Aphelenchoidea</taxon>
        <taxon>Aphelenchoididae</taxon>
        <taxon>Bursaphelenchus</taxon>
    </lineage>
</organism>
<dbReference type="InterPro" id="IPR050185">
    <property type="entry name" value="Ub_carboxyl-term_hydrolase"/>
</dbReference>
<dbReference type="eggNOG" id="KOG1868">
    <property type="taxonomic scope" value="Eukaryota"/>
</dbReference>
<evidence type="ECO:0000259" key="4">
    <source>
        <dbReference type="PROSITE" id="PS50235"/>
    </source>
</evidence>
<dbReference type="OrthoDB" id="292964at2759"/>
<dbReference type="InterPro" id="IPR018200">
    <property type="entry name" value="USP_CS"/>
</dbReference>
<dbReference type="InterPro" id="IPR001394">
    <property type="entry name" value="Peptidase_C19_UCH"/>
</dbReference>
<feature type="domain" description="USP" evidence="4">
    <location>
        <begin position="520"/>
        <end position="852"/>
    </location>
</feature>
<evidence type="ECO:0000313" key="7">
    <source>
        <dbReference type="Proteomes" id="UP000659654"/>
    </source>
</evidence>
<feature type="compositionally biased region" description="Basic and acidic residues" evidence="3">
    <location>
        <begin position="321"/>
        <end position="346"/>
    </location>
</feature>
<evidence type="ECO:0000313" key="6">
    <source>
        <dbReference type="Proteomes" id="UP000095284"/>
    </source>
</evidence>
<evidence type="ECO:0000256" key="2">
    <source>
        <dbReference type="ARBA" id="ARBA00012759"/>
    </source>
</evidence>
<dbReference type="PROSITE" id="PS00973">
    <property type="entry name" value="USP_2"/>
    <property type="match status" value="1"/>
</dbReference>
<dbReference type="GO" id="GO:0004843">
    <property type="term" value="F:cysteine-type deubiquitinase activity"/>
    <property type="evidence" value="ECO:0007669"/>
    <property type="project" value="UniProtKB-EC"/>
</dbReference>
<dbReference type="Gene3D" id="3.90.70.10">
    <property type="entry name" value="Cysteine proteinases"/>
    <property type="match status" value="1"/>
</dbReference>
<dbReference type="EMBL" id="CAJFDI010000005">
    <property type="protein sequence ID" value="CAD5231427.1"/>
    <property type="molecule type" value="Genomic_DNA"/>
</dbReference>
<keyword evidence="7" id="KW-1185">Reference proteome</keyword>
<reference evidence="5" key="2">
    <citation type="submission" date="2020-09" db="EMBL/GenBank/DDBJ databases">
        <authorList>
            <person name="Kikuchi T."/>
        </authorList>
    </citation>
    <scope>NUCLEOTIDE SEQUENCE</scope>
    <source>
        <strain evidence="5">Ka4C1</strain>
    </source>
</reference>
<dbReference type="CDD" id="cd02257">
    <property type="entry name" value="Peptidase_C19"/>
    <property type="match status" value="1"/>
</dbReference>
<evidence type="ECO:0000313" key="8">
    <source>
        <dbReference type="WBParaSite" id="BXY_0392000.1"/>
    </source>
</evidence>